<proteinExistence type="predicted"/>
<sequence>MSQPDLLHDFQSLGLADLSHVLCNFETRRGNIDGTVPFLPKLRQSVQGLVEFPSDGTKDDPFDDQRVWGIDNLENILTVDKSKPCNGTL</sequence>
<gene>
    <name evidence="1" type="ORF">WICPIJ_001728</name>
</gene>
<organism evidence="1 2">
    <name type="scientific">Wickerhamomyces pijperi</name>
    <name type="common">Yeast</name>
    <name type="synonym">Pichia pijperi</name>
    <dbReference type="NCBI Taxonomy" id="599730"/>
    <lineage>
        <taxon>Eukaryota</taxon>
        <taxon>Fungi</taxon>
        <taxon>Dikarya</taxon>
        <taxon>Ascomycota</taxon>
        <taxon>Saccharomycotina</taxon>
        <taxon>Saccharomycetes</taxon>
        <taxon>Phaffomycetales</taxon>
        <taxon>Wickerhamomycetaceae</taxon>
        <taxon>Wickerhamomyces</taxon>
    </lineage>
</organism>
<name>A0A9P8TQG8_WICPI</name>
<dbReference type="AlphaFoldDB" id="A0A9P8TQG8"/>
<evidence type="ECO:0000313" key="2">
    <source>
        <dbReference type="Proteomes" id="UP000774326"/>
    </source>
</evidence>
<protein>
    <submittedName>
        <fullName evidence="1">Uncharacterized protein</fullName>
    </submittedName>
</protein>
<accession>A0A9P8TQG8</accession>
<evidence type="ECO:0000313" key="1">
    <source>
        <dbReference type="EMBL" id="KAH3687305.1"/>
    </source>
</evidence>
<keyword evidence="2" id="KW-1185">Reference proteome</keyword>
<dbReference type="Proteomes" id="UP000774326">
    <property type="component" value="Unassembled WGS sequence"/>
</dbReference>
<reference evidence="1" key="2">
    <citation type="submission" date="2021-01" db="EMBL/GenBank/DDBJ databases">
        <authorList>
            <person name="Schikora-Tamarit M.A."/>
        </authorList>
    </citation>
    <scope>NUCLEOTIDE SEQUENCE</scope>
    <source>
        <strain evidence="1">CBS2887</strain>
    </source>
</reference>
<comment type="caution">
    <text evidence="1">The sequence shown here is derived from an EMBL/GenBank/DDBJ whole genome shotgun (WGS) entry which is preliminary data.</text>
</comment>
<reference evidence="1" key="1">
    <citation type="journal article" date="2021" name="Open Biol.">
        <title>Shared evolutionary footprints suggest mitochondrial oxidative damage underlies multiple complex I losses in fungi.</title>
        <authorList>
            <person name="Schikora-Tamarit M.A."/>
            <person name="Marcet-Houben M."/>
            <person name="Nosek J."/>
            <person name="Gabaldon T."/>
        </authorList>
    </citation>
    <scope>NUCLEOTIDE SEQUENCE</scope>
    <source>
        <strain evidence="1">CBS2887</strain>
    </source>
</reference>
<dbReference type="EMBL" id="JAEUBG010000872">
    <property type="protein sequence ID" value="KAH3687305.1"/>
    <property type="molecule type" value="Genomic_DNA"/>
</dbReference>